<dbReference type="Proteomes" id="UP000265816">
    <property type="component" value="Unassembled WGS sequence"/>
</dbReference>
<proteinExistence type="predicted"/>
<evidence type="ECO:0000313" key="1">
    <source>
        <dbReference type="EMBL" id="RID81620.1"/>
    </source>
</evidence>
<organism evidence="1 2">
    <name type="scientific">Mesobacillus zeae</name>
    <dbReference type="NCBI Taxonomy" id="1917180"/>
    <lineage>
        <taxon>Bacteria</taxon>
        <taxon>Bacillati</taxon>
        <taxon>Bacillota</taxon>
        <taxon>Bacilli</taxon>
        <taxon>Bacillales</taxon>
        <taxon>Bacillaceae</taxon>
        <taxon>Mesobacillus</taxon>
    </lineage>
</organism>
<feature type="non-terminal residue" evidence="1">
    <location>
        <position position="1"/>
    </location>
</feature>
<evidence type="ECO:0000313" key="2">
    <source>
        <dbReference type="Proteomes" id="UP000265816"/>
    </source>
</evidence>
<dbReference type="AlphaFoldDB" id="A0A398B0W2"/>
<dbReference type="EMBL" id="QWVT01000054">
    <property type="protein sequence ID" value="RID81620.1"/>
    <property type="molecule type" value="Genomic_DNA"/>
</dbReference>
<accession>A0A398B0W2</accession>
<reference evidence="1 2" key="1">
    <citation type="submission" date="2018-08" db="EMBL/GenBank/DDBJ databases">
        <title>Bacillus jemisoniae sp. nov., Bacillus chryseoplanitiae sp. nov., Bacillus resnikiae sp. nov., and Bacillus frankliniae sp. nov., isolated from Viking spacecraft and associated surfaces.</title>
        <authorList>
            <person name="Seuylemezian A."/>
            <person name="Vaishampayan P."/>
        </authorList>
    </citation>
    <scope>NUCLEOTIDE SEQUENCE [LARGE SCALE GENOMIC DNA]</scope>
    <source>
        <strain evidence="1 2">JJ-247</strain>
    </source>
</reference>
<dbReference type="RefSeq" id="WP_182478601.1">
    <property type="nucleotide sequence ID" value="NZ_QWVT01000054.1"/>
</dbReference>
<comment type="caution">
    <text evidence="1">The sequence shown here is derived from an EMBL/GenBank/DDBJ whole genome shotgun (WGS) entry which is preliminary data.</text>
</comment>
<gene>
    <name evidence="1" type="ORF">D1970_21235</name>
</gene>
<keyword evidence="2" id="KW-1185">Reference proteome</keyword>
<name>A0A398B0W2_9BACI</name>
<protein>
    <submittedName>
        <fullName evidence="1">Uncharacterized protein</fullName>
    </submittedName>
</protein>
<sequence>SRYLAIYRNANWCVDPRRINALFVELLIEQTGQVSVIRLFNNGRKTWKDGGLVPLKNVKWINGSYKEDNRIFGSEFEAKEWTDALYPDFVAYLGNKINVGYATPDEKVIKYLASFLPQWADYNNLKVDVCTEKTKIDGQIIYKIWTVKL</sequence>